<comment type="caution">
    <text evidence="18">The sequence shown here is derived from an EMBL/GenBank/DDBJ whole genome shotgun (WGS) entry which is preliminary data.</text>
</comment>
<reference evidence="18 19" key="1">
    <citation type="journal article" date="2018" name="Mol. Plant">
        <title>The genome of Artemisia annua provides insight into the evolution of Asteraceae family and artemisinin biosynthesis.</title>
        <authorList>
            <person name="Shen Q."/>
            <person name="Zhang L."/>
            <person name="Liao Z."/>
            <person name="Wang S."/>
            <person name="Yan T."/>
            <person name="Shi P."/>
            <person name="Liu M."/>
            <person name="Fu X."/>
            <person name="Pan Q."/>
            <person name="Wang Y."/>
            <person name="Lv Z."/>
            <person name="Lu X."/>
            <person name="Zhang F."/>
            <person name="Jiang W."/>
            <person name="Ma Y."/>
            <person name="Chen M."/>
            <person name="Hao X."/>
            <person name="Li L."/>
            <person name="Tang Y."/>
            <person name="Lv G."/>
            <person name="Zhou Y."/>
            <person name="Sun X."/>
            <person name="Brodelius P.E."/>
            <person name="Rose J.K.C."/>
            <person name="Tang K."/>
        </authorList>
    </citation>
    <scope>NUCLEOTIDE SEQUENCE [LARGE SCALE GENOMIC DNA]</scope>
    <source>
        <strain evidence="19">cv. Huhao1</strain>
        <tissue evidence="18">Leaf</tissue>
    </source>
</reference>
<keyword evidence="13" id="KW-0472">Membrane</keyword>
<evidence type="ECO:0000256" key="1">
    <source>
        <dbReference type="ARBA" id="ARBA00004251"/>
    </source>
</evidence>
<keyword evidence="12" id="KW-1133">Transmembrane helix</keyword>
<evidence type="ECO:0000256" key="2">
    <source>
        <dbReference type="ARBA" id="ARBA00008536"/>
    </source>
</evidence>
<dbReference type="GO" id="GO:0009506">
    <property type="term" value="C:plasmodesma"/>
    <property type="evidence" value="ECO:0007669"/>
    <property type="project" value="TreeGrafter"/>
</dbReference>
<dbReference type="InterPro" id="IPR011009">
    <property type="entry name" value="Kinase-like_dom_sf"/>
</dbReference>
<keyword evidence="15" id="KW-0325">Glycoprotein</keyword>
<evidence type="ECO:0000256" key="14">
    <source>
        <dbReference type="ARBA" id="ARBA00023170"/>
    </source>
</evidence>
<keyword evidence="4" id="KW-1003">Cell membrane</keyword>
<comment type="subcellular location">
    <subcellularLocation>
        <location evidence="1">Cell membrane</location>
        <topology evidence="1">Single-pass type I membrane protein</topology>
    </subcellularLocation>
</comment>
<dbReference type="PANTHER" id="PTHR27003:SF359">
    <property type="entry name" value="SERINE_THREONINE-PROTEIN KINASE UNC-51-RELATED"/>
    <property type="match status" value="1"/>
</dbReference>
<dbReference type="SUPFAM" id="SSF56112">
    <property type="entry name" value="Protein kinase-like (PK-like)"/>
    <property type="match status" value="4"/>
</dbReference>
<evidence type="ECO:0000256" key="12">
    <source>
        <dbReference type="ARBA" id="ARBA00022989"/>
    </source>
</evidence>
<evidence type="ECO:0000256" key="15">
    <source>
        <dbReference type="ARBA" id="ARBA00023180"/>
    </source>
</evidence>
<dbReference type="Gene3D" id="1.10.510.10">
    <property type="entry name" value="Transferase(Phosphotransferase) domain 1"/>
    <property type="match status" value="3"/>
</dbReference>
<evidence type="ECO:0000256" key="4">
    <source>
        <dbReference type="ARBA" id="ARBA00022475"/>
    </source>
</evidence>
<feature type="binding site" evidence="16">
    <location>
        <position position="569"/>
    </location>
    <ligand>
        <name>ATP</name>
        <dbReference type="ChEBI" id="CHEBI:30616"/>
    </ligand>
</feature>
<gene>
    <name evidence="18" type="ORF">CTI12_AA415020</name>
</gene>
<evidence type="ECO:0000256" key="9">
    <source>
        <dbReference type="ARBA" id="ARBA00022741"/>
    </source>
</evidence>
<dbReference type="PROSITE" id="PS00107">
    <property type="entry name" value="PROTEIN_KINASE_ATP"/>
    <property type="match status" value="3"/>
</dbReference>
<keyword evidence="14" id="KW-0675">Receptor</keyword>
<keyword evidence="7" id="KW-0812">Transmembrane</keyword>
<dbReference type="GO" id="GO:0002229">
    <property type="term" value="P:defense response to oomycetes"/>
    <property type="evidence" value="ECO:0007669"/>
    <property type="project" value="UniProtKB-ARBA"/>
</dbReference>
<dbReference type="InterPro" id="IPR045272">
    <property type="entry name" value="ANXUR1/2-like"/>
</dbReference>
<feature type="domain" description="Protein kinase" evidence="17">
    <location>
        <begin position="25"/>
        <end position="492"/>
    </location>
</feature>
<dbReference type="EMBL" id="PKPP01010368">
    <property type="protein sequence ID" value="PWA46263.1"/>
    <property type="molecule type" value="Genomic_DNA"/>
</dbReference>
<evidence type="ECO:0000256" key="7">
    <source>
        <dbReference type="ARBA" id="ARBA00022692"/>
    </source>
</evidence>
<dbReference type="FunFam" id="3.30.200.20:FF:000039">
    <property type="entry name" value="receptor-like protein kinase FERONIA"/>
    <property type="match status" value="1"/>
</dbReference>
<dbReference type="InterPro" id="IPR017441">
    <property type="entry name" value="Protein_kinase_ATP_BS"/>
</dbReference>
<dbReference type="AlphaFoldDB" id="A0A2U1LB88"/>
<comment type="similarity">
    <text evidence="2">In the N-terminal section; belongs to the leguminous lectin family.</text>
</comment>
<evidence type="ECO:0000256" key="3">
    <source>
        <dbReference type="ARBA" id="ARBA00010217"/>
    </source>
</evidence>
<evidence type="ECO:0000259" key="17">
    <source>
        <dbReference type="PROSITE" id="PS50011"/>
    </source>
</evidence>
<feature type="binding site" evidence="16">
    <location>
        <position position="56"/>
    </location>
    <ligand>
        <name>ATP</name>
        <dbReference type="ChEBI" id="CHEBI:30616"/>
    </ligand>
</feature>
<keyword evidence="9 16" id="KW-0547">Nucleotide-binding</keyword>
<evidence type="ECO:0000256" key="5">
    <source>
        <dbReference type="ARBA" id="ARBA00022527"/>
    </source>
</evidence>
<dbReference type="FunFam" id="1.10.510.10:FF:000240">
    <property type="entry name" value="Lectin-domain containing receptor kinase A4.3"/>
    <property type="match status" value="1"/>
</dbReference>
<dbReference type="Pfam" id="PF00069">
    <property type="entry name" value="Pkinase"/>
    <property type="match status" value="1"/>
</dbReference>
<dbReference type="Pfam" id="PF07714">
    <property type="entry name" value="PK_Tyr_Ser-Thr"/>
    <property type="match status" value="2"/>
</dbReference>
<accession>A0A2U1LB88</accession>
<keyword evidence="6" id="KW-0808">Transferase</keyword>
<organism evidence="18 19">
    <name type="scientific">Artemisia annua</name>
    <name type="common">Sweet wormwood</name>
    <dbReference type="NCBI Taxonomy" id="35608"/>
    <lineage>
        <taxon>Eukaryota</taxon>
        <taxon>Viridiplantae</taxon>
        <taxon>Streptophyta</taxon>
        <taxon>Embryophyta</taxon>
        <taxon>Tracheophyta</taxon>
        <taxon>Spermatophyta</taxon>
        <taxon>Magnoliopsida</taxon>
        <taxon>eudicotyledons</taxon>
        <taxon>Gunneridae</taxon>
        <taxon>Pentapetalae</taxon>
        <taxon>asterids</taxon>
        <taxon>campanulids</taxon>
        <taxon>Asterales</taxon>
        <taxon>Asteraceae</taxon>
        <taxon>Asteroideae</taxon>
        <taxon>Anthemideae</taxon>
        <taxon>Artemisiinae</taxon>
        <taxon>Artemisia</taxon>
    </lineage>
</organism>
<dbReference type="GO" id="GO:0004674">
    <property type="term" value="F:protein serine/threonine kinase activity"/>
    <property type="evidence" value="ECO:0007669"/>
    <property type="project" value="UniProtKB-KW"/>
</dbReference>
<evidence type="ECO:0000256" key="8">
    <source>
        <dbReference type="ARBA" id="ARBA00022729"/>
    </source>
</evidence>
<evidence type="ECO:0000256" key="16">
    <source>
        <dbReference type="PROSITE-ProRule" id="PRU10141"/>
    </source>
</evidence>
<dbReference type="PROSITE" id="PS50011">
    <property type="entry name" value="PROTEIN_KINASE_DOM"/>
    <property type="match status" value="2"/>
</dbReference>
<dbReference type="InterPro" id="IPR001245">
    <property type="entry name" value="Ser-Thr/Tyr_kinase_cat_dom"/>
</dbReference>
<dbReference type="GO" id="GO:0005524">
    <property type="term" value="F:ATP binding"/>
    <property type="evidence" value="ECO:0007669"/>
    <property type="project" value="UniProtKB-UniRule"/>
</dbReference>
<feature type="binding site" evidence="16">
    <location>
        <position position="889"/>
    </location>
    <ligand>
        <name>ATP</name>
        <dbReference type="ChEBI" id="CHEBI:30616"/>
    </ligand>
</feature>
<evidence type="ECO:0000256" key="6">
    <source>
        <dbReference type="ARBA" id="ARBA00022679"/>
    </source>
</evidence>
<evidence type="ECO:0000256" key="10">
    <source>
        <dbReference type="ARBA" id="ARBA00022777"/>
    </source>
</evidence>
<dbReference type="GO" id="GO:0005886">
    <property type="term" value="C:plasma membrane"/>
    <property type="evidence" value="ECO:0007669"/>
    <property type="project" value="UniProtKB-SubCell"/>
</dbReference>
<dbReference type="InterPro" id="IPR000719">
    <property type="entry name" value="Prot_kinase_dom"/>
</dbReference>
<keyword evidence="8" id="KW-0732">Signal</keyword>
<proteinExistence type="inferred from homology"/>
<evidence type="ECO:0000313" key="18">
    <source>
        <dbReference type="EMBL" id="PWA46263.1"/>
    </source>
</evidence>
<comment type="similarity">
    <text evidence="3">In the C-terminal section; belongs to the protein kinase superfamily. Ser/Thr protein kinase family.</text>
</comment>
<sequence>MSLSGLNLEKFLIPLEEIKLATKNFSPENIIGYGGFGIVYKGQLSERWQNRVAAFKRHVREGGTQGEEQFRNEVEMMSSFHHENIISFIGYCDEGNEMIIVTESIGDDKPRFLINMVHQYHEDGVDKLIDPYIRDQIDSRSLDMFTEIAYKCISLDLEDRPKMDMIINFIEKIFDTQELKVDASTINTKSGHQFRNFEKFLIPLEEIKRATNNFSPENLISKLELGSAIYEGQLSEHWRNLKAAIYWFHPNAYQVEHKFLDTLKVESNLNHENIIPFIGYCNEGDERIVVYGYPLHGSLDDHLQDPRMRRCITWAQRLKICIGAAKGLNYFHVGRGKDPPIIQQNFESHLILLDENMEAKVSFFGLSKLGPANQSHVTRGFQFYLDPMFYETGFISKKSVIYSFGVVMFEMLSGMMVHYERGIGDDKPQTLINLVRQYYGNGLEKLTDPCISGQIDGHSFLTFTEIAYQCISFNRKERPKMDTVIKQLEEALDIQNRRAASPFTIQSHQYQITISSSSVSLESFLIPLKEIHLATRNFNPKAQIGDGEFSLVYRGKLPEPWKNQTAAIKRFGRNDYKGAEEFHNELKMISRFEHENIIPFVGYCNEGNEMIIVSEYATNGSLDHHLQDPWKSRHITWAQRLKICLGAAKGIKYLHSGHKEHCMIIHRDINSSNILLDDKLEAKICGFSLSVQVPENQQHTKIYTNVAGTPSYMDPIHIESGILSTASDVYSFGIVLFEMLSGMLVFYEKSIGDDKPGNLINLVRRYYDDGPEKLIDPHINDHIDRRSFHKFIDIAYRCISFNLKDRPTMDRIILWIEKALDIQNHGAASTVPIQSYHDQNLKKFRIPLEEIRLAIGVKSTESQIGDGGFGLVYKGKLSELWQNRTAAIKYHDPKEEEWRHYLKQRDRPYVPYDLEAGGENFGANGKIYDRYAIDYSYPGSLATLL</sequence>
<keyword evidence="5" id="KW-0723">Serine/threonine-protein kinase</keyword>
<feature type="domain" description="Protein kinase" evidence="17">
    <location>
        <begin position="538"/>
        <end position="820"/>
    </location>
</feature>
<dbReference type="Gene3D" id="3.30.200.20">
    <property type="entry name" value="Phosphorylase Kinase, domain 1"/>
    <property type="match status" value="3"/>
</dbReference>
<keyword evidence="19" id="KW-1185">Reference proteome</keyword>
<protein>
    <recommendedName>
        <fullName evidence="17">Protein kinase domain-containing protein</fullName>
    </recommendedName>
</protein>
<dbReference type="PANTHER" id="PTHR27003">
    <property type="entry name" value="OS07G0166700 PROTEIN"/>
    <property type="match status" value="1"/>
</dbReference>
<name>A0A2U1LB88_ARTAN</name>
<keyword evidence="11 16" id="KW-0067">ATP-binding</keyword>
<evidence type="ECO:0000256" key="11">
    <source>
        <dbReference type="ARBA" id="ARBA00022840"/>
    </source>
</evidence>
<dbReference type="Proteomes" id="UP000245207">
    <property type="component" value="Unassembled WGS sequence"/>
</dbReference>
<keyword evidence="10" id="KW-0418">Kinase</keyword>
<dbReference type="GO" id="GO:0004714">
    <property type="term" value="F:transmembrane receptor protein tyrosine kinase activity"/>
    <property type="evidence" value="ECO:0007669"/>
    <property type="project" value="InterPro"/>
</dbReference>
<evidence type="ECO:0000256" key="13">
    <source>
        <dbReference type="ARBA" id="ARBA00023136"/>
    </source>
</evidence>
<dbReference type="STRING" id="35608.A0A2U1LB88"/>
<evidence type="ECO:0000313" key="19">
    <source>
        <dbReference type="Proteomes" id="UP000245207"/>
    </source>
</evidence>